<protein>
    <submittedName>
        <fullName evidence="2">Unannotated protein</fullName>
    </submittedName>
</protein>
<gene>
    <name evidence="2" type="ORF">UFOPK3402_01075</name>
</gene>
<name>A0A6J7E6C2_9ZZZZ</name>
<dbReference type="AlphaFoldDB" id="A0A6J7E6C2"/>
<evidence type="ECO:0000313" key="2">
    <source>
        <dbReference type="EMBL" id="CAB4878191.1"/>
    </source>
</evidence>
<dbReference type="EMBL" id="CAFBLS010000124">
    <property type="protein sequence ID" value="CAB4878191.1"/>
    <property type="molecule type" value="Genomic_DNA"/>
</dbReference>
<reference evidence="2" key="1">
    <citation type="submission" date="2020-05" db="EMBL/GenBank/DDBJ databases">
        <authorList>
            <person name="Chiriac C."/>
            <person name="Salcher M."/>
            <person name="Ghai R."/>
            <person name="Kavagutti S V."/>
        </authorList>
    </citation>
    <scope>NUCLEOTIDE SEQUENCE</scope>
</reference>
<proteinExistence type="predicted"/>
<sequence>MTDGGLRCSEARVLGQEDIDVLPDVEQLNDVANIGFELSRGNPQPPAHLGEADPCEP</sequence>
<organism evidence="2">
    <name type="scientific">freshwater metagenome</name>
    <dbReference type="NCBI Taxonomy" id="449393"/>
    <lineage>
        <taxon>unclassified sequences</taxon>
        <taxon>metagenomes</taxon>
        <taxon>ecological metagenomes</taxon>
    </lineage>
</organism>
<accession>A0A6J7E6C2</accession>
<feature type="region of interest" description="Disordered" evidence="1">
    <location>
        <begin position="37"/>
        <end position="57"/>
    </location>
</feature>
<evidence type="ECO:0000256" key="1">
    <source>
        <dbReference type="SAM" id="MobiDB-lite"/>
    </source>
</evidence>